<keyword evidence="6" id="KW-0677">Repeat</keyword>
<dbReference type="GO" id="GO:0005634">
    <property type="term" value="C:nucleus"/>
    <property type="evidence" value="ECO:0007669"/>
    <property type="project" value="UniProtKB-SubCell"/>
</dbReference>
<evidence type="ECO:0000256" key="1">
    <source>
        <dbReference type="ARBA" id="ARBA00004123"/>
    </source>
</evidence>
<keyword evidence="4" id="KW-0963">Cytoplasm</keyword>
<evidence type="ECO:0000256" key="7">
    <source>
        <dbReference type="ARBA" id="ARBA00022776"/>
    </source>
</evidence>
<keyword evidence="10" id="KW-0729">SH3-binding</keyword>
<evidence type="ECO:0000256" key="6">
    <source>
        <dbReference type="ARBA" id="ARBA00022737"/>
    </source>
</evidence>
<evidence type="ECO:0000256" key="14">
    <source>
        <dbReference type="SAM" id="MobiDB-lite"/>
    </source>
</evidence>
<evidence type="ECO:0000256" key="5">
    <source>
        <dbReference type="ARBA" id="ARBA00022618"/>
    </source>
</evidence>
<evidence type="ECO:0000313" key="16">
    <source>
        <dbReference type="Proteomes" id="UP000190648"/>
    </source>
</evidence>
<evidence type="ECO:0000256" key="11">
    <source>
        <dbReference type="ARBA" id="ARBA00023242"/>
    </source>
</evidence>
<evidence type="ECO:0000313" key="15">
    <source>
        <dbReference type="EMBL" id="OPJ88238.1"/>
    </source>
</evidence>
<dbReference type="GO" id="GO:0051301">
    <property type="term" value="P:cell division"/>
    <property type="evidence" value="ECO:0007669"/>
    <property type="project" value="UniProtKB-KW"/>
</dbReference>
<name>A0A1V4KUW1_PATFA</name>
<feature type="region of interest" description="Disordered" evidence="14">
    <location>
        <begin position="53"/>
        <end position="90"/>
    </location>
</feature>
<evidence type="ECO:0000256" key="10">
    <source>
        <dbReference type="ARBA" id="ARBA00023036"/>
    </source>
</evidence>
<keyword evidence="7" id="KW-0498">Mitosis</keyword>
<keyword evidence="16" id="KW-1185">Reference proteome</keyword>
<dbReference type="OrthoDB" id="9905975at2759"/>
<evidence type="ECO:0000256" key="3">
    <source>
        <dbReference type="ARBA" id="ARBA00009264"/>
    </source>
</evidence>
<keyword evidence="12" id="KW-0131">Cell cycle</keyword>
<proteinExistence type="inferred from homology"/>
<evidence type="ECO:0000256" key="4">
    <source>
        <dbReference type="ARBA" id="ARBA00022490"/>
    </source>
</evidence>
<dbReference type="GO" id="GO:0051276">
    <property type="term" value="P:chromosome organization"/>
    <property type="evidence" value="ECO:0007669"/>
    <property type="project" value="InterPro"/>
</dbReference>
<keyword evidence="9" id="KW-0832">Ubl conjugation</keyword>
<sequence>MDDEEMCGELLVALEVSSRLEGLGRGLPRVQSHLINKKMATLIFTDQENGEVGATKSQRRLPSVSSKVFSEGTQVNTPLPKKNIGTSPATSHSVRKALGNVNGTEGVMTKVEKIRQKNQACTANKIAEKSDGLESCDTVAEEEWPEIENMFPFDPRDSESYDLPEEDKLSNINLCGVPLMIFERTYNKYVNMVPSPVKMEEFPWESNLQQATADFLATLDEIIIDMPPPL</sequence>
<evidence type="ECO:0000256" key="12">
    <source>
        <dbReference type="ARBA" id="ARBA00023306"/>
    </source>
</evidence>
<dbReference type="GO" id="GO:0017124">
    <property type="term" value="F:SH3 domain binding"/>
    <property type="evidence" value="ECO:0007669"/>
    <property type="project" value="UniProtKB-KW"/>
</dbReference>
<dbReference type="GO" id="GO:0045143">
    <property type="term" value="P:homologous chromosome segregation"/>
    <property type="evidence" value="ECO:0007669"/>
    <property type="project" value="TreeGrafter"/>
</dbReference>
<keyword evidence="11" id="KW-0539">Nucleus</keyword>
<comment type="subcellular location">
    <subcellularLocation>
        <location evidence="2">Cytoplasm</location>
    </subcellularLocation>
    <subcellularLocation>
        <location evidence="1">Nucleus</location>
    </subcellularLocation>
</comment>
<dbReference type="InterPro" id="IPR006940">
    <property type="entry name" value="Securin_separation_inhibitor"/>
</dbReference>
<dbReference type="Proteomes" id="UP000190648">
    <property type="component" value="Unassembled WGS sequence"/>
</dbReference>
<dbReference type="Pfam" id="PF04856">
    <property type="entry name" value="Securin"/>
    <property type="match status" value="1"/>
</dbReference>
<dbReference type="PANTHER" id="PTHR10418">
    <property type="entry name" value="SECURIN-3"/>
    <property type="match status" value="1"/>
</dbReference>
<organism evidence="15 16">
    <name type="scientific">Patagioenas fasciata monilis</name>
    <dbReference type="NCBI Taxonomy" id="372326"/>
    <lineage>
        <taxon>Eukaryota</taxon>
        <taxon>Metazoa</taxon>
        <taxon>Chordata</taxon>
        <taxon>Craniata</taxon>
        <taxon>Vertebrata</taxon>
        <taxon>Euteleostomi</taxon>
        <taxon>Archelosauria</taxon>
        <taxon>Archosauria</taxon>
        <taxon>Dinosauria</taxon>
        <taxon>Saurischia</taxon>
        <taxon>Theropoda</taxon>
        <taxon>Coelurosauria</taxon>
        <taxon>Aves</taxon>
        <taxon>Neognathae</taxon>
        <taxon>Neoaves</taxon>
        <taxon>Columbimorphae</taxon>
        <taxon>Columbiformes</taxon>
        <taxon>Columbidae</taxon>
        <taxon>Patagioenas</taxon>
    </lineage>
</organism>
<keyword evidence="8" id="KW-0159">Chromosome partition</keyword>
<keyword evidence="5" id="KW-0132">Cell division</keyword>
<dbReference type="EMBL" id="LSYS01001584">
    <property type="protein sequence ID" value="OPJ88238.1"/>
    <property type="molecule type" value="Genomic_DNA"/>
</dbReference>
<evidence type="ECO:0000256" key="8">
    <source>
        <dbReference type="ARBA" id="ARBA00022829"/>
    </source>
</evidence>
<evidence type="ECO:0000256" key="2">
    <source>
        <dbReference type="ARBA" id="ARBA00004496"/>
    </source>
</evidence>
<gene>
    <name evidence="15" type="primary">PTTG1</name>
    <name evidence="15" type="ORF">AV530_008226</name>
</gene>
<evidence type="ECO:0000256" key="13">
    <source>
        <dbReference type="ARBA" id="ARBA00039185"/>
    </source>
</evidence>
<dbReference type="GO" id="GO:0005737">
    <property type="term" value="C:cytoplasm"/>
    <property type="evidence" value="ECO:0007669"/>
    <property type="project" value="UniProtKB-SubCell"/>
</dbReference>
<evidence type="ECO:0000256" key="9">
    <source>
        <dbReference type="ARBA" id="ARBA00022843"/>
    </source>
</evidence>
<dbReference type="PANTHER" id="PTHR10418:SF2">
    <property type="entry name" value="SECURIN"/>
    <property type="match status" value="1"/>
</dbReference>
<protein>
    <recommendedName>
        <fullName evidence="13">Securin</fullName>
    </recommendedName>
</protein>
<reference evidence="15 16" key="1">
    <citation type="submission" date="2016-02" db="EMBL/GenBank/DDBJ databases">
        <title>Band-tailed pigeon sequencing and assembly.</title>
        <authorList>
            <person name="Soares A.E."/>
            <person name="Novak B.J."/>
            <person name="Rice E.S."/>
            <person name="O'Connell B."/>
            <person name="Chang D."/>
            <person name="Weber S."/>
            <person name="Shapiro B."/>
        </authorList>
    </citation>
    <scope>NUCLEOTIDE SEQUENCE [LARGE SCALE GENOMIC DNA]</scope>
    <source>
        <strain evidence="15">BTP2013</strain>
        <tissue evidence="15">Blood</tissue>
    </source>
</reference>
<accession>A0A1V4KUW1</accession>
<dbReference type="STRING" id="372326.A0A1V4KUW1"/>
<dbReference type="AlphaFoldDB" id="A0A1V4KUW1"/>
<comment type="similarity">
    <text evidence="3">Belongs to the securin family.</text>
</comment>
<feature type="compositionally biased region" description="Polar residues" evidence="14">
    <location>
        <begin position="63"/>
        <end position="77"/>
    </location>
</feature>
<comment type="caution">
    <text evidence="15">The sequence shown here is derived from an EMBL/GenBank/DDBJ whole genome shotgun (WGS) entry which is preliminary data.</text>
</comment>